<dbReference type="Proteomes" id="UP000028602">
    <property type="component" value="Unassembled WGS sequence"/>
</dbReference>
<gene>
    <name evidence="7" type="primary">oppA</name>
    <name evidence="7" type="ORF">GTPT_2124</name>
</gene>
<dbReference type="PIRSF" id="PIRSF002741">
    <property type="entry name" value="MppA"/>
    <property type="match status" value="1"/>
</dbReference>
<reference evidence="7 8" key="1">
    <citation type="submission" date="2014-05" db="EMBL/GenBank/DDBJ databases">
        <title>ATOL: Assembling a taxonomically balanced genome-scale reconstruction of the evolutionary history of the Enterobacteriaceae.</title>
        <authorList>
            <person name="Plunkett G.III."/>
            <person name="Neeno-Eckwall E.C."/>
            <person name="Glasner J.D."/>
            <person name="Perna N.T."/>
        </authorList>
    </citation>
    <scope>NUCLEOTIDE SEQUENCE [LARGE SCALE GENOMIC DNA]</scope>
    <source>
        <strain evidence="7 8">ATCC 33301</strain>
    </source>
</reference>
<dbReference type="OrthoDB" id="9801912at2"/>
<dbReference type="CDD" id="cd08504">
    <property type="entry name" value="PBP2_OppA"/>
    <property type="match status" value="1"/>
</dbReference>
<protein>
    <submittedName>
        <fullName evidence="7">Periplasmic substrate-binding component of an ABC superfamily oligopeptide transporter</fullName>
    </submittedName>
</protein>
<comment type="caution">
    <text evidence="7">The sequence shown here is derived from an EMBL/GenBank/DDBJ whole genome shotgun (WGS) entry which is preliminary data.</text>
</comment>
<dbReference type="InterPro" id="IPR000914">
    <property type="entry name" value="SBP_5_dom"/>
</dbReference>
<dbReference type="PANTHER" id="PTHR30290">
    <property type="entry name" value="PERIPLASMIC BINDING COMPONENT OF ABC TRANSPORTER"/>
    <property type="match status" value="1"/>
</dbReference>
<dbReference type="AlphaFoldDB" id="A0A085JEC7"/>
<name>A0A085JEC7_9GAMM</name>
<dbReference type="InterPro" id="IPR030678">
    <property type="entry name" value="Peptide/Ni-bd"/>
</dbReference>
<dbReference type="PANTHER" id="PTHR30290:SF10">
    <property type="entry name" value="PERIPLASMIC OLIGOPEPTIDE-BINDING PROTEIN-RELATED"/>
    <property type="match status" value="1"/>
</dbReference>
<evidence type="ECO:0000313" key="8">
    <source>
        <dbReference type="Proteomes" id="UP000028602"/>
    </source>
</evidence>
<feature type="signal peptide" evidence="5">
    <location>
        <begin position="1"/>
        <end position="28"/>
    </location>
</feature>
<evidence type="ECO:0000313" key="7">
    <source>
        <dbReference type="EMBL" id="KFD18823.1"/>
    </source>
</evidence>
<evidence type="ECO:0000256" key="5">
    <source>
        <dbReference type="SAM" id="SignalP"/>
    </source>
</evidence>
<dbReference type="EMBL" id="JMPR01000035">
    <property type="protein sequence ID" value="KFD18823.1"/>
    <property type="molecule type" value="Genomic_DNA"/>
</dbReference>
<accession>A0A085JEC7</accession>
<dbReference type="FunFam" id="3.90.76.10:FF:000001">
    <property type="entry name" value="Oligopeptide ABC transporter substrate-binding protein"/>
    <property type="match status" value="1"/>
</dbReference>
<sequence length="546" mass="60682">MSKLPGKRLLAAGIVLAMSQMAIQQVQAADVPAGVTLAAKQELIKGNGGEVQSLDPHKIEGSPESNVSYDLLEGLAVVGTEGKVIPGVAESWENKDGKVWTFHLRKNALWSNGAPVTAQDFVYSWRRLVNPKTASPYASYLQYGHVENVDDIIAGKKSPDQLGVKALDDHTLQVTLTTSVPFFDQLLTYAALSPVYPPVVEKYGDQWTLPQHWVGNGAYTLQSHIVNEKIVVVRNPKYWDNAHTVINKVTFLPIDSEVNDVNRFYSANGSDVTYNNLPIELFRKLKQDHPKDLHVDPYLCTYFYELNNKSAPFNDVRVRTAIKLGLDRDIVVNKVLAQGQTAAYSLTDPATNGIDVTKPAWFTETQAQRNAEAKKLLQEAGYGPGHPLTFTLLYNTSDLHKKLAIAAASLWKKNLGVNVVLENQEWKTYLDSRHQGTYQMARAGWCADYNEPSAFLNTMQTGDSNNTAFYSDTAFDQVLKDAANASDAAQRASDYQKAEQILDKDSAIVPVFYYANTRLVKTYVGGYTGKDPLDHVYDKNLYIIKH</sequence>
<organism evidence="7 8">
    <name type="scientific">Tatumella ptyseos ATCC 33301</name>
    <dbReference type="NCBI Taxonomy" id="1005995"/>
    <lineage>
        <taxon>Bacteria</taxon>
        <taxon>Pseudomonadati</taxon>
        <taxon>Pseudomonadota</taxon>
        <taxon>Gammaproteobacteria</taxon>
        <taxon>Enterobacterales</taxon>
        <taxon>Erwiniaceae</taxon>
        <taxon>Tatumella</taxon>
    </lineage>
</organism>
<feature type="domain" description="Solute-binding protein family 5" evidence="6">
    <location>
        <begin position="83"/>
        <end position="465"/>
    </location>
</feature>
<dbReference type="eggNOG" id="COG4166">
    <property type="taxonomic scope" value="Bacteria"/>
</dbReference>
<dbReference type="Gene3D" id="3.90.76.10">
    <property type="entry name" value="Dipeptide-binding Protein, Domain 1"/>
    <property type="match status" value="1"/>
</dbReference>
<dbReference type="GO" id="GO:0043190">
    <property type="term" value="C:ATP-binding cassette (ABC) transporter complex"/>
    <property type="evidence" value="ECO:0007669"/>
    <property type="project" value="InterPro"/>
</dbReference>
<dbReference type="GO" id="GO:1904680">
    <property type="term" value="F:peptide transmembrane transporter activity"/>
    <property type="evidence" value="ECO:0007669"/>
    <property type="project" value="TreeGrafter"/>
</dbReference>
<keyword evidence="4 5" id="KW-0732">Signal</keyword>
<dbReference type="RefSeq" id="WP_025903058.1">
    <property type="nucleotide sequence ID" value="NZ_ATMJ01000024.1"/>
</dbReference>
<dbReference type="GO" id="GO:0015833">
    <property type="term" value="P:peptide transport"/>
    <property type="evidence" value="ECO:0007669"/>
    <property type="project" value="TreeGrafter"/>
</dbReference>
<feature type="chain" id="PRO_5001793557" evidence="5">
    <location>
        <begin position="29"/>
        <end position="546"/>
    </location>
</feature>
<dbReference type="FunFam" id="3.10.105.10:FF:000001">
    <property type="entry name" value="Oligopeptide ABC transporter, oligopeptide-binding protein"/>
    <property type="match status" value="1"/>
</dbReference>
<dbReference type="GO" id="GO:0030288">
    <property type="term" value="C:outer membrane-bounded periplasmic space"/>
    <property type="evidence" value="ECO:0007669"/>
    <property type="project" value="TreeGrafter"/>
</dbReference>
<comment type="similarity">
    <text evidence="2">Belongs to the bacterial solute-binding protein 5 family.</text>
</comment>
<keyword evidence="3" id="KW-0813">Transport</keyword>
<evidence type="ECO:0000256" key="1">
    <source>
        <dbReference type="ARBA" id="ARBA00004196"/>
    </source>
</evidence>
<dbReference type="InterPro" id="IPR039424">
    <property type="entry name" value="SBP_5"/>
</dbReference>
<dbReference type="Gene3D" id="3.10.105.10">
    <property type="entry name" value="Dipeptide-binding Protein, Domain 3"/>
    <property type="match status" value="1"/>
</dbReference>
<dbReference type="Gene3D" id="3.40.190.10">
    <property type="entry name" value="Periplasmic binding protein-like II"/>
    <property type="match status" value="1"/>
</dbReference>
<keyword evidence="8" id="KW-1185">Reference proteome</keyword>
<evidence type="ECO:0000256" key="4">
    <source>
        <dbReference type="ARBA" id="ARBA00022729"/>
    </source>
</evidence>
<proteinExistence type="inferred from homology"/>
<comment type="subcellular location">
    <subcellularLocation>
        <location evidence="1">Cell envelope</location>
    </subcellularLocation>
</comment>
<dbReference type="SUPFAM" id="SSF53850">
    <property type="entry name" value="Periplasmic binding protein-like II"/>
    <property type="match status" value="1"/>
</dbReference>
<evidence type="ECO:0000256" key="3">
    <source>
        <dbReference type="ARBA" id="ARBA00022448"/>
    </source>
</evidence>
<dbReference type="Pfam" id="PF00496">
    <property type="entry name" value="SBP_bac_5"/>
    <property type="match status" value="1"/>
</dbReference>
<evidence type="ECO:0000259" key="6">
    <source>
        <dbReference type="Pfam" id="PF00496"/>
    </source>
</evidence>
<evidence type="ECO:0000256" key="2">
    <source>
        <dbReference type="ARBA" id="ARBA00005695"/>
    </source>
</evidence>